<sequence length="255" mass="27934">MNKVYFVGAGPGDPKLITVRGKELVETADLILYAGSLVPKEMLVWAKPEAVLQDTSGMTLEEIIDSIKKGWERNKLVVRLHTGEPSLYGATYEQFNALDELNIPYEVVPGVTAAFLCASRLKKELTVPEKTQTVIFTRVKGRTPVPENEDLEVLSKIGASMAIYLSVSKISEVAKTLSQHYGPEAPIVVGYRLGWPGEIVIEGTVKDIGEKVRKAGISKHAIILVGPCLEKESASSTRSRLYSKDFSHGYRKSGS</sequence>
<dbReference type="CDD" id="cd11641">
    <property type="entry name" value="Precorrin-4_C11-MT"/>
    <property type="match status" value="1"/>
</dbReference>
<proteinExistence type="inferred from homology"/>
<dbReference type="InterPro" id="IPR000878">
    <property type="entry name" value="4pyrrol_Mease"/>
</dbReference>
<keyword evidence="6" id="KW-0949">S-adenosyl-L-methionine</keyword>
<keyword evidence="9" id="KW-1185">Reference proteome</keyword>
<dbReference type="GO" id="GO:0046026">
    <property type="term" value="F:precorrin-4 C11-methyltransferase activity"/>
    <property type="evidence" value="ECO:0007669"/>
    <property type="project" value="InterPro"/>
</dbReference>
<comment type="caution">
    <text evidence="8">The sequence shown here is derived from an EMBL/GenBank/DDBJ whole genome shotgun (WGS) entry which is preliminary data.</text>
</comment>
<dbReference type="SUPFAM" id="SSF53790">
    <property type="entry name" value="Tetrapyrrole methylase"/>
    <property type="match status" value="1"/>
</dbReference>
<evidence type="ECO:0000313" key="9">
    <source>
        <dbReference type="Proteomes" id="UP000093080"/>
    </source>
</evidence>
<dbReference type="NCBIfam" id="TIGR01465">
    <property type="entry name" value="cobM_cbiF"/>
    <property type="match status" value="1"/>
</dbReference>
<evidence type="ECO:0000256" key="1">
    <source>
        <dbReference type="ARBA" id="ARBA00004953"/>
    </source>
</evidence>
<dbReference type="Gene3D" id="3.40.1010.10">
    <property type="entry name" value="Cobalt-precorrin-4 Transmethylase, Domain 1"/>
    <property type="match status" value="1"/>
</dbReference>
<dbReference type="InterPro" id="IPR035996">
    <property type="entry name" value="4pyrrol_Methylase_sf"/>
</dbReference>
<evidence type="ECO:0000256" key="2">
    <source>
        <dbReference type="ARBA" id="ARBA00005879"/>
    </source>
</evidence>
<evidence type="ECO:0000256" key="3">
    <source>
        <dbReference type="ARBA" id="ARBA00022573"/>
    </source>
</evidence>
<dbReference type="UniPathway" id="UPA00148"/>
<organism evidence="8 9">
    <name type="scientific">Dissulfuribacter thermophilus</name>
    <dbReference type="NCBI Taxonomy" id="1156395"/>
    <lineage>
        <taxon>Bacteria</taxon>
        <taxon>Pseudomonadati</taxon>
        <taxon>Thermodesulfobacteriota</taxon>
        <taxon>Dissulfuribacteria</taxon>
        <taxon>Dissulfuribacterales</taxon>
        <taxon>Dissulfuribacteraceae</taxon>
        <taxon>Dissulfuribacter</taxon>
    </lineage>
</organism>
<gene>
    <name evidence="8" type="ORF">DBT_1466</name>
</gene>
<evidence type="ECO:0000256" key="5">
    <source>
        <dbReference type="ARBA" id="ARBA00022679"/>
    </source>
</evidence>
<feature type="domain" description="Tetrapyrrole methylase" evidence="7">
    <location>
        <begin position="3"/>
        <end position="208"/>
    </location>
</feature>
<evidence type="ECO:0000313" key="8">
    <source>
        <dbReference type="EMBL" id="OCC14980.1"/>
    </source>
</evidence>
<dbReference type="GO" id="GO:0032259">
    <property type="term" value="P:methylation"/>
    <property type="evidence" value="ECO:0007669"/>
    <property type="project" value="UniProtKB-KW"/>
</dbReference>
<dbReference type="InterPro" id="IPR006362">
    <property type="entry name" value="Cbl_synth_CobM/CibF"/>
</dbReference>
<dbReference type="STRING" id="1156395.DBT_1466"/>
<dbReference type="Gene3D" id="3.30.950.10">
    <property type="entry name" value="Methyltransferase, Cobalt-precorrin-4 Transmethylase, Domain 2"/>
    <property type="match status" value="1"/>
</dbReference>
<dbReference type="InterPro" id="IPR003043">
    <property type="entry name" value="Uropor_MeTrfase_CS"/>
</dbReference>
<dbReference type="InterPro" id="IPR014777">
    <property type="entry name" value="4pyrrole_Mease_sub1"/>
</dbReference>
<dbReference type="GO" id="GO:0009236">
    <property type="term" value="P:cobalamin biosynthetic process"/>
    <property type="evidence" value="ECO:0007669"/>
    <property type="project" value="UniProtKB-UniPathway"/>
</dbReference>
<dbReference type="Pfam" id="PF00590">
    <property type="entry name" value="TP_methylase"/>
    <property type="match status" value="1"/>
</dbReference>
<dbReference type="EMBL" id="MAGO01000007">
    <property type="protein sequence ID" value="OCC14980.1"/>
    <property type="molecule type" value="Genomic_DNA"/>
</dbReference>
<keyword evidence="3" id="KW-0169">Cobalamin biosynthesis</keyword>
<comment type="pathway">
    <text evidence="1">Cofactor biosynthesis; adenosylcobalamin biosynthesis.</text>
</comment>
<dbReference type="PROSITE" id="PS00839">
    <property type="entry name" value="SUMT_1"/>
    <property type="match status" value="1"/>
</dbReference>
<evidence type="ECO:0000259" key="7">
    <source>
        <dbReference type="Pfam" id="PF00590"/>
    </source>
</evidence>
<evidence type="ECO:0000256" key="6">
    <source>
        <dbReference type="ARBA" id="ARBA00022691"/>
    </source>
</evidence>
<accession>A0A1B9F4X2</accession>
<keyword evidence="4 8" id="KW-0489">Methyltransferase</keyword>
<comment type="similarity">
    <text evidence="2">Belongs to the precorrin methyltransferase family.</text>
</comment>
<dbReference type="InterPro" id="IPR050161">
    <property type="entry name" value="Siro_Cobalamin_biosynth"/>
</dbReference>
<dbReference type="PANTHER" id="PTHR45790">
    <property type="entry name" value="SIROHEME SYNTHASE-RELATED"/>
    <property type="match status" value="1"/>
</dbReference>
<dbReference type="OrthoDB" id="9815856at2"/>
<dbReference type="AlphaFoldDB" id="A0A1B9F4X2"/>
<dbReference type="InterPro" id="IPR014776">
    <property type="entry name" value="4pyrrole_Mease_sub2"/>
</dbReference>
<dbReference type="PANTHER" id="PTHR45790:SF4">
    <property type="entry name" value="COBALT-PRECORRIN-4 C(11)-METHYLTRANSFERASE"/>
    <property type="match status" value="1"/>
</dbReference>
<dbReference type="Proteomes" id="UP000093080">
    <property type="component" value="Unassembled WGS sequence"/>
</dbReference>
<dbReference type="RefSeq" id="WP_067618293.1">
    <property type="nucleotide sequence ID" value="NZ_MAGO01000007.1"/>
</dbReference>
<reference evidence="8 9" key="1">
    <citation type="submission" date="2016-06" db="EMBL/GenBank/DDBJ databases">
        <title>Respiratory ammonification of nitrate coupled to the oxidation of elemental sulfur in deep-sea autotrophic thermophilic bacteria.</title>
        <authorList>
            <person name="Slobodkina G.B."/>
            <person name="Mardanov A.V."/>
            <person name="Ravin N.V."/>
            <person name="Frolova A.A."/>
            <person name="Viryasiv M.B."/>
            <person name="Chernyh N.A."/>
            <person name="Bonch-Osmolovskaya E.A."/>
            <person name="Slobodkin A.I."/>
        </authorList>
    </citation>
    <scope>NUCLEOTIDE SEQUENCE [LARGE SCALE GENOMIC DNA]</scope>
    <source>
        <strain evidence="8 9">S69</strain>
    </source>
</reference>
<protein>
    <submittedName>
        <fullName evidence="8">Cobalt-precorrin-4 C11-methyltransferase</fullName>
    </submittedName>
</protein>
<keyword evidence="5 8" id="KW-0808">Transferase</keyword>
<dbReference type="PATRIC" id="fig|1156395.6.peg.1479"/>
<name>A0A1B9F4X2_9BACT</name>
<evidence type="ECO:0000256" key="4">
    <source>
        <dbReference type="ARBA" id="ARBA00022603"/>
    </source>
</evidence>